<dbReference type="Gene3D" id="2.120.10.80">
    <property type="entry name" value="Kelch-type beta propeller"/>
    <property type="match status" value="1"/>
</dbReference>
<keyword evidence="2" id="KW-0472">Membrane</keyword>
<feature type="compositionally biased region" description="Low complexity" evidence="1">
    <location>
        <begin position="838"/>
        <end position="864"/>
    </location>
</feature>
<dbReference type="SUPFAM" id="SSF50965">
    <property type="entry name" value="Galactose oxidase, central domain"/>
    <property type="match status" value="1"/>
</dbReference>
<feature type="region of interest" description="Disordered" evidence="1">
    <location>
        <begin position="796"/>
        <end position="975"/>
    </location>
</feature>
<gene>
    <name evidence="3" type="ORF">VDGE_00704</name>
</gene>
<feature type="compositionally biased region" description="Pro residues" evidence="1">
    <location>
        <begin position="865"/>
        <end position="877"/>
    </location>
</feature>
<evidence type="ECO:0000256" key="1">
    <source>
        <dbReference type="SAM" id="MobiDB-lite"/>
    </source>
</evidence>
<dbReference type="Proteomes" id="UP000288725">
    <property type="component" value="Chromosome 2"/>
</dbReference>
<dbReference type="AlphaFoldDB" id="A0A444RN93"/>
<proteinExistence type="predicted"/>
<protein>
    <recommendedName>
        <fullName evidence="5">Kelch repeat protein</fullName>
    </recommendedName>
</protein>
<organism evidence="3 4">
    <name type="scientific">Verticillium dahliae</name>
    <name type="common">Verticillium wilt</name>
    <dbReference type="NCBI Taxonomy" id="27337"/>
    <lineage>
        <taxon>Eukaryota</taxon>
        <taxon>Fungi</taxon>
        <taxon>Dikarya</taxon>
        <taxon>Ascomycota</taxon>
        <taxon>Pezizomycotina</taxon>
        <taxon>Sordariomycetes</taxon>
        <taxon>Hypocreomycetidae</taxon>
        <taxon>Glomerellales</taxon>
        <taxon>Plectosphaerellaceae</taxon>
        <taxon>Verticillium</taxon>
    </lineage>
</organism>
<evidence type="ECO:0008006" key="5">
    <source>
        <dbReference type="Google" id="ProtNLM"/>
    </source>
</evidence>
<dbReference type="InterPro" id="IPR015915">
    <property type="entry name" value="Kelch-typ_b-propeller"/>
</dbReference>
<feature type="compositionally biased region" description="Low complexity" evidence="1">
    <location>
        <begin position="905"/>
        <end position="916"/>
    </location>
</feature>
<name>A0A444RN93_VERDA</name>
<keyword evidence="2" id="KW-1133">Transmembrane helix</keyword>
<evidence type="ECO:0000313" key="3">
    <source>
        <dbReference type="EMBL" id="RXG42629.1"/>
    </source>
</evidence>
<evidence type="ECO:0000256" key="2">
    <source>
        <dbReference type="SAM" id="Phobius"/>
    </source>
</evidence>
<feature type="compositionally biased region" description="Acidic residues" evidence="1">
    <location>
        <begin position="966"/>
        <end position="975"/>
    </location>
</feature>
<reference evidence="3 4" key="1">
    <citation type="submission" date="2018-12" db="EMBL/GenBank/DDBJ databases">
        <title>Genome of Verticillium dahliae isolate Getta Getta.</title>
        <authorList>
            <person name="Gardiner D.M."/>
        </authorList>
    </citation>
    <scope>NUCLEOTIDE SEQUENCE [LARGE SCALE GENOMIC DNA]</scope>
    <source>
        <strain evidence="3 4">Getta Getta</strain>
    </source>
</reference>
<sequence length="975" mass="104457">MDMQNSVPLLWALLRPLFPHDADAFQRLFEAVSALPPGRAGRIFCLSVIQIPSSLDSPPGHEAVGERPSSPICQTRKDHPVSILGTCAVLDCYHTLPLDHLLGLAPVGVKPSAGLTDSPTFCQNNCALPFKPAAGNFIADLRSGVHHDAALEMSRPYIVVVLSALAASVSAQYEGWTENQVNASLCLWGQPRAAVIRDTVYLDGGLMIWLQGLSNGQNGPLDSVNNPMGLMFTFNFSQPFSTSDNLTALLHPLSKARGGFGSNARGESPNFFDGALLGNDAEVTLFGGLVKKAELDKAPAEDEVLTYQRYQYGPERGNFRPNFVTNELDGVSRYITDGGAASAPSENKAWYFGGLRGPEWGPIFQRSANMSENAANVSHTLITLDMKDQLTPVWTNKTLPESIQGRANPEVVWVPVGKQGILVVIGGVTYPDWVSPTRTSENAAQSKEESDKFMQDIDIYDIASDEWYKQPSSGAPTASTRGCAVLASAQDGSSHNIYYYGGYPGVDPREDFSDEVWVLSLPSFTWTRVTEMRLDFANTGHSFARVGHKCFKPYPDQMLSFGGTTQLTGITPACLRHNSIIQAYNLSSAEWMDSYDPREYANYTVPSAVLAVIGGNPTGSATATSPAASGGWVDDELADIFDTEYNTDKIRQWFPYPVIEDNTRPTIPDDGSGDNDDNSGGGGGGTPKWVAPVVSVIGGLIVLTAFLVGFCLCRKHRDIRRGDYSAAGTDENGMRVLSWMRGHHSVAKDPTVTTEETKSNLDMAEAPRSPPVAFAAPDRGRQSPHAELHDVFIAELPDTSRPPELHDTGLTPVETIPKHSHFATPGARPSGNPSSYYGSVSGNEESSISRSSGVLGAQSRGQSPSPAPPGPPSPPIPGSSGRPGARASNVSGLSEPEKSHLRQISEATVSSATSSADRVPQVARPDKEPATPTSPGAVSPPTGGPADESEDYVSAKSPLRRSVFQESEDDLGGKR</sequence>
<comment type="caution">
    <text evidence="3">The sequence shown here is derived from an EMBL/GenBank/DDBJ whole genome shotgun (WGS) entry which is preliminary data.</text>
</comment>
<dbReference type="EMBL" id="RSDZ01000124">
    <property type="protein sequence ID" value="RXG42629.1"/>
    <property type="molecule type" value="Genomic_DNA"/>
</dbReference>
<keyword evidence="2" id="KW-0812">Transmembrane</keyword>
<feature type="transmembrane region" description="Helical" evidence="2">
    <location>
        <begin position="689"/>
        <end position="712"/>
    </location>
</feature>
<feature type="region of interest" description="Disordered" evidence="1">
    <location>
        <begin position="747"/>
        <end position="783"/>
    </location>
</feature>
<evidence type="ECO:0000313" key="4">
    <source>
        <dbReference type="Proteomes" id="UP000288725"/>
    </source>
</evidence>
<accession>A0A444RN93</accession>
<dbReference type="InterPro" id="IPR011043">
    <property type="entry name" value="Gal_Oxase/kelch_b-propeller"/>
</dbReference>
<feature type="region of interest" description="Disordered" evidence="1">
    <location>
        <begin position="660"/>
        <end position="686"/>
    </location>
</feature>